<dbReference type="EMBL" id="GBXM01087150">
    <property type="protein sequence ID" value="JAH21427.1"/>
    <property type="molecule type" value="Transcribed_RNA"/>
</dbReference>
<dbReference type="AlphaFoldDB" id="A0A0E9QY82"/>
<accession>A0A0E9QY82</accession>
<proteinExistence type="predicted"/>
<sequence>MISVSVQVCERECESESLYVYE</sequence>
<reference evidence="1" key="2">
    <citation type="journal article" date="2015" name="Fish Shellfish Immunol.">
        <title>Early steps in the European eel (Anguilla anguilla)-Vibrio vulnificus interaction in the gills: Role of the RtxA13 toxin.</title>
        <authorList>
            <person name="Callol A."/>
            <person name="Pajuelo D."/>
            <person name="Ebbesson L."/>
            <person name="Teles M."/>
            <person name="MacKenzie S."/>
            <person name="Amaro C."/>
        </authorList>
    </citation>
    <scope>NUCLEOTIDE SEQUENCE</scope>
</reference>
<name>A0A0E9QY82_ANGAN</name>
<organism evidence="1">
    <name type="scientific">Anguilla anguilla</name>
    <name type="common">European freshwater eel</name>
    <name type="synonym">Muraena anguilla</name>
    <dbReference type="NCBI Taxonomy" id="7936"/>
    <lineage>
        <taxon>Eukaryota</taxon>
        <taxon>Metazoa</taxon>
        <taxon>Chordata</taxon>
        <taxon>Craniata</taxon>
        <taxon>Vertebrata</taxon>
        <taxon>Euteleostomi</taxon>
        <taxon>Actinopterygii</taxon>
        <taxon>Neopterygii</taxon>
        <taxon>Teleostei</taxon>
        <taxon>Anguilliformes</taxon>
        <taxon>Anguillidae</taxon>
        <taxon>Anguilla</taxon>
    </lineage>
</organism>
<evidence type="ECO:0000313" key="1">
    <source>
        <dbReference type="EMBL" id="JAH21427.1"/>
    </source>
</evidence>
<protein>
    <submittedName>
        <fullName evidence="1">Uncharacterized protein</fullName>
    </submittedName>
</protein>
<reference evidence="1" key="1">
    <citation type="submission" date="2014-11" db="EMBL/GenBank/DDBJ databases">
        <authorList>
            <person name="Amaro Gonzalez C."/>
        </authorList>
    </citation>
    <scope>NUCLEOTIDE SEQUENCE</scope>
</reference>